<dbReference type="InterPro" id="IPR058263">
    <property type="entry name" value="DUF7957"/>
</dbReference>
<dbReference type="Pfam" id="PF25857">
    <property type="entry name" value="DUF7957"/>
    <property type="match status" value="1"/>
</dbReference>
<dbReference type="Proteomes" id="UP001430290">
    <property type="component" value="Unassembled WGS sequence"/>
</dbReference>
<gene>
    <name evidence="1" type="ORF">K7B09_12875</name>
</gene>
<evidence type="ECO:0000313" key="1">
    <source>
        <dbReference type="EMBL" id="MBZ4187215.1"/>
    </source>
</evidence>
<proteinExistence type="predicted"/>
<keyword evidence="2" id="KW-1185">Reference proteome</keyword>
<dbReference type="RefSeq" id="WP_223629881.1">
    <property type="nucleotide sequence ID" value="NZ_JAIQDJ010000029.1"/>
</dbReference>
<dbReference type="EMBL" id="JAIQDJ010000029">
    <property type="protein sequence ID" value="MBZ4187215.1"/>
    <property type="molecule type" value="Genomic_DNA"/>
</dbReference>
<accession>A0ABS7THI3</accession>
<protein>
    <submittedName>
        <fullName evidence="1">Uncharacterized protein</fullName>
    </submittedName>
</protein>
<name>A0ABS7THI3_9GAMM</name>
<reference evidence="1" key="1">
    <citation type="submission" date="2021-09" db="EMBL/GenBank/DDBJ databases">
        <authorList>
            <person name="Wu T."/>
            <person name="Guo S.Z."/>
        </authorList>
    </citation>
    <scope>NUCLEOTIDE SEQUENCE</scope>
    <source>
        <strain evidence="1">RSS-23</strain>
    </source>
</reference>
<evidence type="ECO:0000313" key="2">
    <source>
        <dbReference type="Proteomes" id="UP001430290"/>
    </source>
</evidence>
<sequence length="111" mass="12280">MPQPSNPTKIHHSRGSIRAEYPVLEIREIGELVVVVYDYMAFPRGQPARNLFAYSTTSGQLAWRADDIGMGATDAYTNILSEQPLVVGNFAGYNCTIDLRSGRVVTKAFTK</sequence>
<organism evidence="1 2">
    <name type="scientific">Thermomonas beijingensis</name>
    <dbReference type="NCBI Taxonomy" id="2872701"/>
    <lineage>
        <taxon>Bacteria</taxon>
        <taxon>Pseudomonadati</taxon>
        <taxon>Pseudomonadota</taxon>
        <taxon>Gammaproteobacteria</taxon>
        <taxon>Lysobacterales</taxon>
        <taxon>Lysobacteraceae</taxon>
        <taxon>Thermomonas</taxon>
    </lineage>
</organism>
<comment type="caution">
    <text evidence="1">The sequence shown here is derived from an EMBL/GenBank/DDBJ whole genome shotgun (WGS) entry which is preliminary data.</text>
</comment>